<comment type="similarity">
    <text evidence="2">Belongs to the fungal Na(+)/H(+) exchanger family.</text>
</comment>
<gene>
    <name evidence="14" type="ORF">PHLCEN_2v13168</name>
</gene>
<evidence type="ECO:0000313" key="14">
    <source>
        <dbReference type="EMBL" id="PSR70946.1"/>
    </source>
</evidence>
<accession>A0A2R6NF16</accession>
<dbReference type="EMBL" id="MLYV02001300">
    <property type="protein sequence ID" value="PSR70946.1"/>
    <property type="molecule type" value="Genomic_DNA"/>
</dbReference>
<comment type="caution">
    <text evidence="14">The sequence shown here is derived from an EMBL/GenBank/DDBJ whole genome shotgun (WGS) entry which is preliminary data.</text>
</comment>
<keyword evidence="10" id="KW-0739">Sodium transport</keyword>
<feature type="transmembrane region" description="Helical" evidence="12">
    <location>
        <begin position="150"/>
        <end position="175"/>
    </location>
</feature>
<keyword evidence="15" id="KW-1185">Reference proteome</keyword>
<dbReference type="GO" id="GO:0030007">
    <property type="term" value="P:intracellular potassium ion homeostasis"/>
    <property type="evidence" value="ECO:0007669"/>
    <property type="project" value="TreeGrafter"/>
</dbReference>
<dbReference type="GO" id="GO:0015385">
    <property type="term" value="F:sodium:proton antiporter activity"/>
    <property type="evidence" value="ECO:0007669"/>
    <property type="project" value="InterPro"/>
</dbReference>
<feature type="compositionally biased region" description="Polar residues" evidence="11">
    <location>
        <begin position="240"/>
        <end position="252"/>
    </location>
</feature>
<feature type="compositionally biased region" description="Polar residues" evidence="11">
    <location>
        <begin position="547"/>
        <end position="562"/>
    </location>
</feature>
<dbReference type="InterPro" id="IPR004712">
    <property type="entry name" value="Na+/H+_antiporter_fungi"/>
</dbReference>
<dbReference type="Proteomes" id="UP000186601">
    <property type="component" value="Unassembled WGS sequence"/>
</dbReference>
<evidence type="ECO:0000313" key="15">
    <source>
        <dbReference type="Proteomes" id="UP000186601"/>
    </source>
</evidence>
<evidence type="ECO:0000256" key="4">
    <source>
        <dbReference type="ARBA" id="ARBA00022449"/>
    </source>
</evidence>
<keyword evidence="7" id="KW-0915">Sodium</keyword>
<organism evidence="14 15">
    <name type="scientific">Hermanssonia centrifuga</name>
    <dbReference type="NCBI Taxonomy" id="98765"/>
    <lineage>
        <taxon>Eukaryota</taxon>
        <taxon>Fungi</taxon>
        <taxon>Dikarya</taxon>
        <taxon>Basidiomycota</taxon>
        <taxon>Agaricomycotina</taxon>
        <taxon>Agaricomycetes</taxon>
        <taxon>Polyporales</taxon>
        <taxon>Meruliaceae</taxon>
        <taxon>Hermanssonia</taxon>
    </lineage>
</organism>
<evidence type="ECO:0000256" key="2">
    <source>
        <dbReference type="ARBA" id="ARBA00005248"/>
    </source>
</evidence>
<feature type="compositionally biased region" description="Acidic residues" evidence="11">
    <location>
        <begin position="387"/>
        <end position="400"/>
    </location>
</feature>
<protein>
    <recommendedName>
        <fullName evidence="13">Cation/H+ exchanger transmembrane domain-containing protein</fullName>
    </recommendedName>
</protein>
<keyword evidence="9 12" id="KW-0472">Membrane</keyword>
<feature type="region of interest" description="Disordered" evidence="11">
    <location>
        <begin position="379"/>
        <end position="600"/>
    </location>
</feature>
<feature type="transmembrane region" description="Helical" evidence="12">
    <location>
        <begin position="43"/>
        <end position="62"/>
    </location>
</feature>
<evidence type="ECO:0000256" key="11">
    <source>
        <dbReference type="SAM" id="MobiDB-lite"/>
    </source>
</evidence>
<feature type="compositionally biased region" description="Polar residues" evidence="11">
    <location>
        <begin position="454"/>
        <end position="471"/>
    </location>
</feature>
<dbReference type="GO" id="GO:0005886">
    <property type="term" value="C:plasma membrane"/>
    <property type="evidence" value="ECO:0007669"/>
    <property type="project" value="InterPro"/>
</dbReference>
<dbReference type="Pfam" id="PF00999">
    <property type="entry name" value="Na_H_Exchanger"/>
    <property type="match status" value="1"/>
</dbReference>
<dbReference type="PANTHER" id="PTHR31382">
    <property type="entry name" value="NA(+)/H(+) ANTIPORTER"/>
    <property type="match status" value="1"/>
</dbReference>
<dbReference type="GO" id="GO:0042391">
    <property type="term" value="P:regulation of membrane potential"/>
    <property type="evidence" value="ECO:0007669"/>
    <property type="project" value="InterPro"/>
</dbReference>
<keyword evidence="4" id="KW-0050">Antiport</keyword>
<feature type="domain" description="Cation/H+ exchanger transmembrane" evidence="13">
    <location>
        <begin position="4"/>
        <end position="173"/>
    </location>
</feature>
<evidence type="ECO:0000256" key="9">
    <source>
        <dbReference type="ARBA" id="ARBA00023136"/>
    </source>
</evidence>
<feature type="compositionally biased region" description="Basic residues" evidence="11">
    <location>
        <begin position="410"/>
        <end position="419"/>
    </location>
</feature>
<keyword evidence="8" id="KW-0406">Ion transport</keyword>
<feature type="compositionally biased region" description="Pro residues" evidence="11">
    <location>
        <begin position="591"/>
        <end position="600"/>
    </location>
</feature>
<evidence type="ECO:0000256" key="8">
    <source>
        <dbReference type="ARBA" id="ARBA00023065"/>
    </source>
</evidence>
<feature type="transmembrane region" description="Helical" evidence="12">
    <location>
        <begin position="109"/>
        <end position="130"/>
    </location>
</feature>
<comment type="subcellular location">
    <subcellularLocation>
        <location evidence="1">Membrane</location>
        <topology evidence="1">Multi-pass membrane protein</topology>
    </subcellularLocation>
</comment>
<feature type="region of interest" description="Disordered" evidence="11">
    <location>
        <begin position="219"/>
        <end position="273"/>
    </location>
</feature>
<evidence type="ECO:0000259" key="13">
    <source>
        <dbReference type="Pfam" id="PF00999"/>
    </source>
</evidence>
<keyword evidence="3" id="KW-0813">Transport</keyword>
<evidence type="ECO:0000256" key="12">
    <source>
        <dbReference type="SAM" id="Phobius"/>
    </source>
</evidence>
<dbReference type="InterPro" id="IPR006153">
    <property type="entry name" value="Cation/H_exchanger_TM"/>
</dbReference>
<evidence type="ECO:0000256" key="1">
    <source>
        <dbReference type="ARBA" id="ARBA00004141"/>
    </source>
</evidence>
<evidence type="ECO:0000256" key="6">
    <source>
        <dbReference type="ARBA" id="ARBA00022989"/>
    </source>
</evidence>
<evidence type="ECO:0000256" key="3">
    <source>
        <dbReference type="ARBA" id="ARBA00022448"/>
    </source>
</evidence>
<dbReference type="GO" id="GO:0036376">
    <property type="term" value="P:sodium ion export across plasma membrane"/>
    <property type="evidence" value="ECO:0007669"/>
    <property type="project" value="InterPro"/>
</dbReference>
<dbReference type="PANTHER" id="PTHR31382:SF4">
    <property type="entry name" value="NA(+)_H(+) ANTIPORTER"/>
    <property type="match status" value="1"/>
</dbReference>
<evidence type="ECO:0000256" key="10">
    <source>
        <dbReference type="ARBA" id="ARBA00023201"/>
    </source>
</evidence>
<keyword evidence="6 12" id="KW-1133">Transmembrane helix</keyword>
<feature type="compositionally biased region" description="Polar residues" evidence="11">
    <location>
        <begin position="490"/>
        <end position="499"/>
    </location>
</feature>
<feature type="compositionally biased region" description="Basic and acidic residues" evidence="11">
    <location>
        <begin position="533"/>
        <end position="544"/>
    </location>
</feature>
<dbReference type="GO" id="GO:0120029">
    <property type="term" value="P:proton export across plasma membrane"/>
    <property type="evidence" value="ECO:0007669"/>
    <property type="project" value="InterPro"/>
</dbReference>
<feature type="compositionally biased region" description="Basic and acidic residues" evidence="11">
    <location>
        <begin position="253"/>
        <end position="273"/>
    </location>
</feature>
<evidence type="ECO:0000256" key="5">
    <source>
        <dbReference type="ARBA" id="ARBA00022692"/>
    </source>
</evidence>
<proteinExistence type="inferred from homology"/>
<keyword evidence="5 12" id="KW-0812">Transmembrane</keyword>
<feature type="transmembrane region" description="Helical" evidence="12">
    <location>
        <begin position="15"/>
        <end position="31"/>
    </location>
</feature>
<dbReference type="OrthoDB" id="2190219at2759"/>
<dbReference type="STRING" id="98765.A0A2R6NF16"/>
<dbReference type="AlphaFoldDB" id="A0A2R6NF16"/>
<evidence type="ECO:0000256" key="7">
    <source>
        <dbReference type="ARBA" id="ARBA00023053"/>
    </source>
</evidence>
<name>A0A2R6NF16_9APHY</name>
<reference evidence="14 15" key="1">
    <citation type="submission" date="2018-02" db="EMBL/GenBank/DDBJ databases">
        <title>Genome sequence of the basidiomycete white-rot fungus Phlebia centrifuga.</title>
        <authorList>
            <person name="Granchi Z."/>
            <person name="Peng M."/>
            <person name="de Vries R.P."/>
            <person name="Hilden K."/>
            <person name="Makela M.R."/>
            <person name="Grigoriev I."/>
            <person name="Riley R."/>
        </authorList>
    </citation>
    <scope>NUCLEOTIDE SEQUENCE [LARGE SCALE GENOMIC DNA]</scope>
    <source>
        <strain evidence="14 15">FBCC195</strain>
    </source>
</reference>
<sequence length="600" mass="65650">MLTIGSCTLLGTDDLLAAFSCGTAFAWDGFFNKQTEEAVFSSVIDLLFNIAAFVFVGAWTPFNTYSDAALSLSVWRLIVIAILVMLLRRLPVMIALYKWVPDVKTFREAIFSGHFGPMGVGAIFISTLAAEQLPAPSSPPENQVQLLAATIQPIVSFMVLCSILIHGLSIPFFSLGRRVHSVSRTWSRHDTFGRTHSVPEWANLTRPVVRGHDIVINRDVERGEGDGTVHGPESPITEKTAGSSDSQTQTQDENTRREDGEDVRSESPPDGREVIAEWKEGPHNIIERRAGPGEEVEVEVQKNVFSPHSPHDDTMISSIQVAEESAHETIREIRHKLSHAISPDHGAAHTAEEGLHNGAHHAGQMVDHIEEKAKEALSPLKLHSSPAEDEDEGWMSDGEGEVQSSSQGNRRSKSPKIKPPKLAVLRPGARRRASIRRGMLGARTIGRPHIDETMPSSQSLPELTIPSSPRTTEIDLSPDDAQDRGRRSTPIGSAYSTIASRRMPRHARIDSLRSINTTSRPSLREASPARSIRWADHPETEYYSHGRSGSHTPRIMSPSSPITPLPGSEAGSEDEGEGEPATGPTVRFDLPDPPPTSNRS</sequence>
<feature type="transmembrane region" description="Helical" evidence="12">
    <location>
        <begin position="74"/>
        <end position="97"/>
    </location>
</feature>